<organism evidence="1 2">
    <name type="scientific">Lacipirellula parvula</name>
    <dbReference type="NCBI Taxonomy" id="2650471"/>
    <lineage>
        <taxon>Bacteria</taxon>
        <taxon>Pseudomonadati</taxon>
        <taxon>Planctomycetota</taxon>
        <taxon>Planctomycetia</taxon>
        <taxon>Pirellulales</taxon>
        <taxon>Lacipirellulaceae</taxon>
        <taxon>Lacipirellula</taxon>
    </lineage>
</organism>
<dbReference type="AlphaFoldDB" id="A0A5K7XLU1"/>
<keyword evidence="2" id="KW-1185">Reference proteome</keyword>
<protein>
    <submittedName>
        <fullName evidence="1">Uncharacterized protein</fullName>
    </submittedName>
</protein>
<proteinExistence type="predicted"/>
<name>A0A5K7XLU1_9BACT</name>
<dbReference type="Proteomes" id="UP000326837">
    <property type="component" value="Chromosome"/>
</dbReference>
<dbReference type="EMBL" id="AP021861">
    <property type="protein sequence ID" value="BBO35493.1"/>
    <property type="molecule type" value="Genomic_DNA"/>
</dbReference>
<reference evidence="2" key="1">
    <citation type="submission" date="2019-10" db="EMBL/GenBank/DDBJ databases">
        <title>Lacipirellula parvula gen. nov., sp. nov., representing a lineage of planctomycetes widespread in freshwater anoxic habitats, and description of the family Lacipirellulaceae.</title>
        <authorList>
            <person name="Dedysh S.N."/>
            <person name="Kulichevskaya I.S."/>
            <person name="Beletsky A.V."/>
            <person name="Rakitin A.L."/>
            <person name="Mardanov A.V."/>
            <person name="Ivanova A.A."/>
            <person name="Saltykova V.X."/>
            <person name="Rijpstra W.I.C."/>
            <person name="Sinninghe Damste J.S."/>
            <person name="Ravin N.V."/>
        </authorList>
    </citation>
    <scope>NUCLEOTIDE SEQUENCE [LARGE SCALE GENOMIC DNA]</scope>
    <source>
        <strain evidence="2">PX69</strain>
    </source>
</reference>
<accession>A0A5K7XLU1</accession>
<evidence type="ECO:0000313" key="2">
    <source>
        <dbReference type="Proteomes" id="UP000326837"/>
    </source>
</evidence>
<evidence type="ECO:0000313" key="1">
    <source>
        <dbReference type="EMBL" id="BBO35493.1"/>
    </source>
</evidence>
<gene>
    <name evidence="1" type="ORF">PLANPX_5105</name>
</gene>
<dbReference type="KEGG" id="lpav:PLANPX_5105"/>
<sequence length="39" mass="4464">MTNDEIRMTNEGRKRISFVIRISSFWFSPSVLGGSNLNC</sequence>